<gene>
    <name evidence="4" type="ORF">AKJ09_04421</name>
</gene>
<evidence type="ECO:0000313" key="4">
    <source>
        <dbReference type="EMBL" id="AKU97757.1"/>
    </source>
</evidence>
<dbReference type="OrthoDB" id="5508529at2"/>
<dbReference type="PROSITE" id="PS51635">
    <property type="entry name" value="PNPLA"/>
    <property type="match status" value="1"/>
</dbReference>
<feature type="short sequence motif" description="GXSXG" evidence="2">
    <location>
        <begin position="37"/>
        <end position="41"/>
    </location>
</feature>
<feature type="active site" description="Proton acceptor" evidence="2">
    <location>
        <position position="197"/>
    </location>
</feature>
<keyword evidence="5" id="KW-1185">Reference proteome</keyword>
<dbReference type="RefSeq" id="WP_146648849.1">
    <property type="nucleotide sequence ID" value="NZ_CP012333.1"/>
</dbReference>
<feature type="short sequence motif" description="DGA/G" evidence="2">
    <location>
        <begin position="197"/>
        <end position="199"/>
    </location>
</feature>
<dbReference type="SUPFAM" id="SSF52151">
    <property type="entry name" value="FabD/lysophospholipase-like"/>
    <property type="match status" value="1"/>
</dbReference>
<dbReference type="EMBL" id="CP012333">
    <property type="protein sequence ID" value="AKU97757.1"/>
    <property type="molecule type" value="Genomic_DNA"/>
</dbReference>
<reference evidence="4 5" key="1">
    <citation type="submission" date="2015-08" db="EMBL/GenBank/DDBJ databases">
        <authorList>
            <person name="Babu N.S."/>
            <person name="Beckwith C.J."/>
            <person name="Beseler K.G."/>
            <person name="Brison A."/>
            <person name="Carone J.V."/>
            <person name="Caskin T.P."/>
            <person name="Diamond M."/>
            <person name="Durham M.E."/>
            <person name="Foxe J.M."/>
            <person name="Go M."/>
            <person name="Henderson B.A."/>
            <person name="Jones I.B."/>
            <person name="McGettigan J.A."/>
            <person name="Micheletti S.J."/>
            <person name="Nasrallah M.E."/>
            <person name="Ortiz D."/>
            <person name="Piller C.R."/>
            <person name="Privatt S.R."/>
            <person name="Schneider S.L."/>
            <person name="Sharp S."/>
            <person name="Smith T.C."/>
            <person name="Stanton J.D."/>
            <person name="Ullery H.E."/>
            <person name="Wilson R.J."/>
            <person name="Serrano M.G."/>
            <person name="Buck G."/>
            <person name="Lee V."/>
            <person name="Wang Y."/>
            <person name="Carvalho R."/>
            <person name="Voegtly L."/>
            <person name="Shi R."/>
            <person name="Duckworth R."/>
            <person name="Johnson A."/>
            <person name="Loviza R."/>
            <person name="Walstead R."/>
            <person name="Shah Z."/>
            <person name="Kiflezghi M."/>
            <person name="Wade K."/>
            <person name="Ball S.L."/>
            <person name="Bradley K.W."/>
            <person name="Asai D.J."/>
            <person name="Bowman C.A."/>
            <person name="Russell D.A."/>
            <person name="Pope W.H."/>
            <person name="Jacobs-Sera D."/>
            <person name="Hendrix R.W."/>
            <person name="Hatfull G.F."/>
        </authorList>
    </citation>
    <scope>NUCLEOTIDE SEQUENCE [LARGE SCALE GENOMIC DNA]</scope>
    <source>
        <strain evidence="4 5">DSM 27648</strain>
    </source>
</reference>
<sequence length="277" mass="30014">MFDAVSFPGGGNRCYWQGGFWEAAAPALNISPKHVVGVSGGAFAAAYSLLGVGNEVRALVVDGCERGLPNFDWRGLSRGEAFPVASLYRELLDTILDAPALDAIKARAVDLQVVVSRPPRRWPPALAAAIGLGAYQLEKKLRSPVHPRWGTRLGFTPTHVSVRTLPDARAWADATFASACVPPIIGIQRIDGAPAMDGGFTDNVPVEPLRAIEAQGGRTLVLLTRRYATTPSIPNRVYVQPSEALDVSQFDITRPEAILRAYERGLRDGERFARTMR</sequence>
<evidence type="ECO:0000256" key="1">
    <source>
        <dbReference type="ARBA" id="ARBA00023098"/>
    </source>
</evidence>
<feature type="domain" description="PNPLA" evidence="3">
    <location>
        <begin position="5"/>
        <end position="210"/>
    </location>
</feature>
<dbReference type="AlphaFoldDB" id="A0A0K1PW68"/>
<organism evidence="4 5">
    <name type="scientific">Labilithrix luteola</name>
    <dbReference type="NCBI Taxonomy" id="1391654"/>
    <lineage>
        <taxon>Bacteria</taxon>
        <taxon>Pseudomonadati</taxon>
        <taxon>Myxococcota</taxon>
        <taxon>Polyangia</taxon>
        <taxon>Polyangiales</taxon>
        <taxon>Labilitrichaceae</taxon>
        <taxon>Labilithrix</taxon>
    </lineage>
</organism>
<evidence type="ECO:0000256" key="2">
    <source>
        <dbReference type="PROSITE-ProRule" id="PRU01161"/>
    </source>
</evidence>
<dbReference type="Pfam" id="PF01734">
    <property type="entry name" value="Patatin"/>
    <property type="match status" value="1"/>
</dbReference>
<dbReference type="InterPro" id="IPR002641">
    <property type="entry name" value="PNPLA_dom"/>
</dbReference>
<dbReference type="GO" id="GO:0016787">
    <property type="term" value="F:hydrolase activity"/>
    <property type="evidence" value="ECO:0007669"/>
    <property type="project" value="UniProtKB-UniRule"/>
</dbReference>
<dbReference type="PATRIC" id="fig|1391654.3.peg.4480"/>
<dbReference type="GO" id="GO:0016042">
    <property type="term" value="P:lipid catabolic process"/>
    <property type="evidence" value="ECO:0007669"/>
    <property type="project" value="UniProtKB-UniRule"/>
</dbReference>
<dbReference type="STRING" id="1391654.AKJ09_04421"/>
<keyword evidence="2" id="KW-0442">Lipid degradation</keyword>
<name>A0A0K1PW68_9BACT</name>
<comment type="caution">
    <text evidence="2">Lacks conserved residue(s) required for the propagation of feature annotation.</text>
</comment>
<dbReference type="Proteomes" id="UP000064967">
    <property type="component" value="Chromosome"/>
</dbReference>
<dbReference type="InterPro" id="IPR016035">
    <property type="entry name" value="Acyl_Trfase/lysoPLipase"/>
</dbReference>
<feature type="active site" description="Nucleophile" evidence="2">
    <location>
        <position position="39"/>
    </location>
</feature>
<evidence type="ECO:0000259" key="3">
    <source>
        <dbReference type="PROSITE" id="PS51635"/>
    </source>
</evidence>
<keyword evidence="1 2" id="KW-0443">Lipid metabolism</keyword>
<accession>A0A0K1PW68</accession>
<evidence type="ECO:0000313" key="5">
    <source>
        <dbReference type="Proteomes" id="UP000064967"/>
    </source>
</evidence>
<proteinExistence type="predicted"/>
<dbReference type="KEGG" id="llu:AKJ09_04421"/>
<protein>
    <recommendedName>
        <fullName evidence="3">PNPLA domain-containing protein</fullName>
    </recommendedName>
</protein>
<keyword evidence="2" id="KW-0378">Hydrolase</keyword>